<dbReference type="CDD" id="cd00093">
    <property type="entry name" value="HTH_XRE"/>
    <property type="match status" value="1"/>
</dbReference>
<feature type="transmembrane region" description="Helical" evidence="2">
    <location>
        <begin position="121"/>
        <end position="141"/>
    </location>
</feature>
<dbReference type="Pfam" id="PF13464">
    <property type="entry name" value="RodZ_C"/>
    <property type="match status" value="1"/>
</dbReference>
<feature type="compositionally biased region" description="Low complexity" evidence="1">
    <location>
        <begin position="211"/>
        <end position="231"/>
    </location>
</feature>
<protein>
    <submittedName>
        <fullName evidence="3">Uncharacterized protein</fullName>
    </submittedName>
</protein>
<evidence type="ECO:0000313" key="3">
    <source>
        <dbReference type="EMBL" id="PTB88747.1"/>
    </source>
</evidence>
<name>A0A2T4CTT5_9GAMM</name>
<dbReference type="Pfam" id="PF13413">
    <property type="entry name" value="HTH_25"/>
    <property type="match status" value="1"/>
</dbReference>
<dbReference type="InterPro" id="IPR050400">
    <property type="entry name" value="Bact_Cytoskel_RodZ"/>
</dbReference>
<evidence type="ECO:0000256" key="1">
    <source>
        <dbReference type="SAM" id="MobiDB-lite"/>
    </source>
</evidence>
<dbReference type="Proteomes" id="UP000241514">
    <property type="component" value="Unassembled WGS sequence"/>
</dbReference>
<feature type="compositionally biased region" description="Low complexity" evidence="1">
    <location>
        <begin position="173"/>
        <end position="187"/>
    </location>
</feature>
<organism evidence="3 4">
    <name type="scientific">Pseudidiomarina aestuarii</name>
    <dbReference type="NCBI Taxonomy" id="624146"/>
    <lineage>
        <taxon>Bacteria</taxon>
        <taxon>Pseudomonadati</taxon>
        <taxon>Pseudomonadota</taxon>
        <taxon>Gammaproteobacteria</taxon>
        <taxon>Alteromonadales</taxon>
        <taxon>Idiomarinaceae</taxon>
        <taxon>Pseudidiomarina</taxon>
    </lineage>
</organism>
<dbReference type="PANTHER" id="PTHR34475">
    <property type="match status" value="1"/>
</dbReference>
<feature type="compositionally biased region" description="Acidic residues" evidence="1">
    <location>
        <begin position="232"/>
        <end position="243"/>
    </location>
</feature>
<comment type="caution">
    <text evidence="3">The sequence shown here is derived from an EMBL/GenBank/DDBJ whole genome shotgun (WGS) entry which is preliminary data.</text>
</comment>
<reference evidence="3 4" key="1">
    <citation type="submission" date="2018-03" db="EMBL/GenBank/DDBJ databases">
        <title>Cross-interface Injection: A General Nanoliter Liquid Handling Method Applied to Single Cells Genome Amplification Automated Nanoliter Liquid Handling Applied to Single Cell Multiple Displacement Amplification.</title>
        <authorList>
            <person name="Yun J."/>
            <person name="Xu P."/>
            <person name="Xu J."/>
            <person name="Dai X."/>
            <person name="Wang Y."/>
            <person name="Zheng X."/>
            <person name="Cao C."/>
            <person name="Yi Q."/>
            <person name="Zhu Y."/>
            <person name="Wang L."/>
            <person name="Dong Z."/>
            <person name="Huang Y."/>
            <person name="Huang L."/>
            <person name="Du W."/>
        </authorList>
    </citation>
    <scope>NUCLEOTIDE SEQUENCE [LARGE SCALE GENOMIC DNA]</scope>
    <source>
        <strain evidence="3 4">A9-4</strain>
    </source>
</reference>
<evidence type="ECO:0000313" key="4">
    <source>
        <dbReference type="Proteomes" id="UP000241514"/>
    </source>
</evidence>
<dbReference type="PANTHER" id="PTHR34475:SF1">
    <property type="entry name" value="CYTOSKELETON PROTEIN RODZ"/>
    <property type="match status" value="1"/>
</dbReference>
<accession>A0A2T4CTT5</accession>
<keyword evidence="2" id="KW-0472">Membrane</keyword>
<dbReference type="InterPro" id="IPR010982">
    <property type="entry name" value="Lambda_DNA-bd_dom_sf"/>
</dbReference>
<feature type="compositionally biased region" description="Acidic residues" evidence="1">
    <location>
        <begin position="188"/>
        <end position="204"/>
    </location>
</feature>
<feature type="region of interest" description="Disordered" evidence="1">
    <location>
        <begin position="157"/>
        <end position="247"/>
    </location>
</feature>
<gene>
    <name evidence="3" type="ORF">C9928_05620</name>
</gene>
<dbReference type="PROSITE" id="PS50943">
    <property type="entry name" value="HTH_CROC1"/>
    <property type="match status" value="1"/>
</dbReference>
<dbReference type="InterPro" id="IPR001387">
    <property type="entry name" value="Cro/C1-type_HTH"/>
</dbReference>
<sequence length="362" mass="39425">MTNEHDPVEPIVEQQAYQGDSPGTLLRKAREARGLSQQQLADSLRLRLVIVQYMETDAFDKLASPTFVRGYLRSLSKALETDPAPIFEAFEKMGFDVPTNNNVKLQSFSKRKVRERSDFQLKWISYALIIIVIGLAVVWWAQQSDFSWDTIFGSDDAPSSSEFRASQEDGRIAVSNRPSNSASSANSIDEEQGTIAEGEAEPVLESDVQASDLSTTSMSVTDTSAADTSATEPDDSAPTEVDEQPSSVDTAIDTAIIVPAATPAVDANEMAEDELDTATTSPAGSDSLTMVFSDRCWIRVIDATGETIAIGEKVMGYEMPLTGTAPFDIILCKPEAVTLTYNGDSVDLSEYRRNRSVTMTLN</sequence>
<evidence type="ECO:0000256" key="2">
    <source>
        <dbReference type="SAM" id="Phobius"/>
    </source>
</evidence>
<dbReference type="SUPFAM" id="SSF47413">
    <property type="entry name" value="lambda repressor-like DNA-binding domains"/>
    <property type="match status" value="1"/>
</dbReference>
<keyword evidence="2" id="KW-0812">Transmembrane</keyword>
<dbReference type="InterPro" id="IPR025194">
    <property type="entry name" value="RodZ-like_C"/>
</dbReference>
<dbReference type="GO" id="GO:0003677">
    <property type="term" value="F:DNA binding"/>
    <property type="evidence" value="ECO:0007669"/>
    <property type="project" value="InterPro"/>
</dbReference>
<keyword evidence="2" id="KW-1133">Transmembrane helix</keyword>
<dbReference type="Gene3D" id="1.10.260.40">
    <property type="entry name" value="lambda repressor-like DNA-binding domains"/>
    <property type="match status" value="1"/>
</dbReference>
<proteinExistence type="predicted"/>
<dbReference type="AlphaFoldDB" id="A0A2T4CTT5"/>
<dbReference type="EMBL" id="PYVG01000035">
    <property type="protein sequence ID" value="PTB88747.1"/>
    <property type="molecule type" value="Genomic_DNA"/>
</dbReference>